<dbReference type="GO" id="GO:0008622">
    <property type="term" value="C:epsilon DNA polymerase complex"/>
    <property type="evidence" value="ECO:0007669"/>
    <property type="project" value="InterPro"/>
</dbReference>
<sequence length="643" mass="69953">MQKTIKVSFRDALKRHGLSMRKKQLEVAMCCLERAAEAQGGEAVVSDLADKLVEVIEDEGVMSCVVEEATVLAAVKRFGIGSTQGEGAADRDARGRMDTDQAVHLEPREEETSAEAYPQQGAAAKKGTFVVLDAFNKLRSSERAKVGMSSSDASGSFPRGLGGGKDGAPREASEEDACSAVQPVSWDEVHGKFVRKSRSRCMLPPANSKVGMFRERYFLLRRRIQRNKNFLKPALEHVTSMGGAGDTRTTHGGSLGQGNSWFELAEISALLGCIGEQKFILGLISTVDHEDGNVSVEDLSGTVEVDLSQCEFASKGFYTENMVVLIEGHMQSNLVFKANAVCFPPLEEVENRGEAAMVEAGEEKFVFVSDVHLDKPECLSQFSKLLSSMESSEPVPSLIVLMGPFLSKDASAKASSAFSNDAGQKLRTHLKDLMSLVKTKHEAVAQSSTFLFVPGPGDPTPLPQTLLPQPALLNCLTENLEEDKDFKCIFASNPCRIRHKTGQELVVFRDNLQKKLKRHDLSSLILSNKKDEEDNGGPQAMQDDGAPDQENGASDFEKACSTVLHQSHLAPLPSFSHPVVWDYDQALWMTRQPDIMVLSDDSPQKVASVGACNCLNSGSFSSGSHFAVYTPSDKEIVPCRVQS</sequence>
<dbReference type="Proteomes" id="UP000316726">
    <property type="component" value="Chromosome 17"/>
</dbReference>
<evidence type="ECO:0000256" key="1">
    <source>
        <dbReference type="ARBA" id="ARBA00004123"/>
    </source>
</evidence>
<feature type="region of interest" description="Disordered" evidence="7">
    <location>
        <begin position="523"/>
        <end position="554"/>
    </location>
</feature>
<evidence type="ECO:0000256" key="7">
    <source>
        <dbReference type="SAM" id="MobiDB-lite"/>
    </source>
</evidence>
<keyword evidence="10" id="KW-1185">Reference proteome</keyword>
<proteinExistence type="inferred from homology"/>
<dbReference type="EMBL" id="CP031050">
    <property type="protein sequence ID" value="QDZ25500.1"/>
    <property type="molecule type" value="Genomic_DNA"/>
</dbReference>
<name>A0A5B8N101_9CHLO</name>
<evidence type="ECO:0000313" key="9">
    <source>
        <dbReference type="EMBL" id="QDZ25500.1"/>
    </source>
</evidence>
<evidence type="ECO:0000256" key="3">
    <source>
        <dbReference type="ARBA" id="ARBA00022705"/>
    </source>
</evidence>
<dbReference type="GO" id="GO:0042276">
    <property type="term" value="P:error-prone translesion synthesis"/>
    <property type="evidence" value="ECO:0007669"/>
    <property type="project" value="TreeGrafter"/>
</dbReference>
<dbReference type="PANTHER" id="PTHR12708">
    <property type="entry name" value="DNA POLYMERASE EPSILON SUBUNIT B"/>
    <property type="match status" value="1"/>
</dbReference>
<dbReference type="Pfam" id="PF04042">
    <property type="entry name" value="DNA_pol_E_B"/>
    <property type="match status" value="1"/>
</dbReference>
<dbReference type="GO" id="GO:0003677">
    <property type="term" value="F:DNA binding"/>
    <property type="evidence" value="ECO:0007669"/>
    <property type="project" value="UniProtKB-KW"/>
</dbReference>
<feature type="region of interest" description="Disordered" evidence="7">
    <location>
        <begin position="143"/>
        <end position="181"/>
    </location>
</feature>
<comment type="similarity">
    <text evidence="2">Belongs to the DNA polymerase epsilon subunit B family.</text>
</comment>
<evidence type="ECO:0000259" key="8">
    <source>
        <dbReference type="Pfam" id="PF04042"/>
    </source>
</evidence>
<comment type="subcellular location">
    <subcellularLocation>
        <location evidence="1">Nucleus</location>
    </subcellularLocation>
</comment>
<protein>
    <recommendedName>
        <fullName evidence="6">DNA polymerase II subunit 2</fullName>
    </recommendedName>
</protein>
<evidence type="ECO:0000256" key="5">
    <source>
        <dbReference type="ARBA" id="ARBA00023242"/>
    </source>
</evidence>
<keyword evidence="3" id="KW-0235">DNA replication</keyword>
<dbReference type="InterPro" id="IPR016266">
    <property type="entry name" value="POLE2"/>
</dbReference>
<dbReference type="GO" id="GO:0006261">
    <property type="term" value="P:DNA-templated DNA replication"/>
    <property type="evidence" value="ECO:0007669"/>
    <property type="project" value="InterPro"/>
</dbReference>
<dbReference type="STRING" id="1764295.A0A5B8N101"/>
<dbReference type="PANTHER" id="PTHR12708:SF0">
    <property type="entry name" value="DNA POLYMERASE EPSILON SUBUNIT 2"/>
    <property type="match status" value="1"/>
</dbReference>
<dbReference type="AlphaFoldDB" id="A0A5B8N101"/>
<accession>A0A5B8N101</accession>
<evidence type="ECO:0000256" key="4">
    <source>
        <dbReference type="ARBA" id="ARBA00023125"/>
    </source>
</evidence>
<organism evidence="9 10">
    <name type="scientific">Chloropicon primus</name>
    <dbReference type="NCBI Taxonomy" id="1764295"/>
    <lineage>
        <taxon>Eukaryota</taxon>
        <taxon>Viridiplantae</taxon>
        <taxon>Chlorophyta</taxon>
        <taxon>Chloropicophyceae</taxon>
        <taxon>Chloropicales</taxon>
        <taxon>Chloropicaceae</taxon>
        <taxon>Chloropicon</taxon>
    </lineage>
</organism>
<evidence type="ECO:0000256" key="6">
    <source>
        <dbReference type="ARBA" id="ARBA00032930"/>
    </source>
</evidence>
<evidence type="ECO:0000313" key="10">
    <source>
        <dbReference type="Proteomes" id="UP000316726"/>
    </source>
</evidence>
<reference evidence="9 10" key="1">
    <citation type="submission" date="2018-07" db="EMBL/GenBank/DDBJ databases">
        <title>The complete nuclear genome of the prasinophyte Chloropicon primus (CCMP1205).</title>
        <authorList>
            <person name="Pombert J.-F."/>
            <person name="Otis C."/>
            <person name="Turmel M."/>
            <person name="Lemieux C."/>
        </authorList>
    </citation>
    <scope>NUCLEOTIDE SEQUENCE [LARGE SCALE GENOMIC DNA]</scope>
    <source>
        <strain evidence="9 10">CCMP1205</strain>
    </source>
</reference>
<evidence type="ECO:0000256" key="2">
    <source>
        <dbReference type="ARBA" id="ARBA00009560"/>
    </source>
</evidence>
<keyword evidence="5" id="KW-0539">Nucleus</keyword>
<feature type="domain" description="DNA polymerase alpha/delta/epsilon subunit B" evidence="8">
    <location>
        <begin position="365"/>
        <end position="604"/>
    </location>
</feature>
<gene>
    <name evidence="9" type="ORF">A3770_17p80180</name>
</gene>
<keyword evidence="4" id="KW-0238">DNA-binding</keyword>
<dbReference type="Gene3D" id="3.60.21.60">
    <property type="match status" value="1"/>
</dbReference>
<dbReference type="OrthoDB" id="10254730at2759"/>
<dbReference type="InterPro" id="IPR007185">
    <property type="entry name" value="DNA_pol_a/d/e_bsu"/>
</dbReference>